<evidence type="ECO:0000313" key="3">
    <source>
        <dbReference type="EMBL" id="MEZ3177516.1"/>
    </source>
</evidence>
<keyword evidence="2" id="KW-0472">Membrane</keyword>
<comment type="caution">
    <text evidence="3">The sequence shown here is derived from an EMBL/GenBank/DDBJ whole genome shotgun (WGS) entry which is preliminary data.</text>
</comment>
<evidence type="ECO:0000256" key="1">
    <source>
        <dbReference type="SAM" id="MobiDB-lite"/>
    </source>
</evidence>
<sequence>MSFGDPNNPYGAPQGQPPGYGYPQQPQQPQQGYGYPAAPPMGAYPGAPAPTSMPGTVSTARVLLWVIVALQLIGVALFAITAVSVEAAKDDPTLSEEPAFEQLADYSSGLLWGLTLFALAWGVFALVLALKFGKGGNGVRITALVFGIITAVLGLYPFIIVGLIHTVLAILIAVFVGNAAGSAWFNRPRY</sequence>
<evidence type="ECO:0000256" key="2">
    <source>
        <dbReference type="SAM" id="Phobius"/>
    </source>
</evidence>
<feature type="transmembrane region" description="Helical" evidence="2">
    <location>
        <begin position="141"/>
        <end position="160"/>
    </location>
</feature>
<feature type="transmembrane region" description="Helical" evidence="2">
    <location>
        <begin position="62"/>
        <end position="85"/>
    </location>
</feature>
<feature type="region of interest" description="Disordered" evidence="1">
    <location>
        <begin position="1"/>
        <end position="37"/>
    </location>
</feature>
<feature type="transmembrane region" description="Helical" evidence="2">
    <location>
        <begin position="166"/>
        <end position="185"/>
    </location>
</feature>
<keyword evidence="2" id="KW-0812">Transmembrane</keyword>
<feature type="compositionally biased region" description="Low complexity" evidence="1">
    <location>
        <begin position="9"/>
        <end position="37"/>
    </location>
</feature>
<organism evidence="3 4">
    <name type="scientific">Streptomyces pimonensis</name>
    <dbReference type="NCBI Taxonomy" id="2860288"/>
    <lineage>
        <taxon>Bacteria</taxon>
        <taxon>Bacillati</taxon>
        <taxon>Actinomycetota</taxon>
        <taxon>Actinomycetes</taxon>
        <taxon>Kitasatosporales</taxon>
        <taxon>Streptomycetaceae</taxon>
        <taxon>Streptomyces</taxon>
    </lineage>
</organism>
<gene>
    <name evidence="3" type="ORF">KYY02_01940</name>
</gene>
<protein>
    <recommendedName>
        <fullName evidence="5">Integral membrane protein</fullName>
    </recommendedName>
</protein>
<dbReference type="Proteomes" id="UP001567537">
    <property type="component" value="Unassembled WGS sequence"/>
</dbReference>
<reference evidence="3 4" key="1">
    <citation type="journal article" date="2021" name="Res Sq">
        <title>Streptomyces Pimoensis sp. nov., Isolated From the Taklimakan Desert in Xinjiang, China.</title>
        <authorList>
            <person name="Zhang P."/>
            <person name="Luo X."/>
            <person name="Luo X."/>
            <person name="Liu Z."/>
            <person name="Xia Z."/>
            <person name="Wan C."/>
            <person name="zhang L."/>
        </authorList>
    </citation>
    <scope>NUCLEOTIDE SEQUENCE [LARGE SCALE GENOMIC DNA]</scope>
    <source>
        <strain evidence="3 4">TRM75549</strain>
    </source>
</reference>
<proteinExistence type="predicted"/>
<dbReference type="RefSeq" id="WP_371235597.1">
    <property type="nucleotide sequence ID" value="NZ_JAHWZY010000001.1"/>
</dbReference>
<keyword evidence="2" id="KW-1133">Transmembrane helix</keyword>
<keyword evidence="4" id="KW-1185">Reference proteome</keyword>
<evidence type="ECO:0000313" key="4">
    <source>
        <dbReference type="Proteomes" id="UP001567537"/>
    </source>
</evidence>
<feature type="transmembrane region" description="Helical" evidence="2">
    <location>
        <begin position="110"/>
        <end position="129"/>
    </location>
</feature>
<evidence type="ECO:0008006" key="5">
    <source>
        <dbReference type="Google" id="ProtNLM"/>
    </source>
</evidence>
<name>A0ABV4IS70_9ACTN</name>
<accession>A0ABV4IS70</accession>
<dbReference type="EMBL" id="JAHWZY010000001">
    <property type="protein sequence ID" value="MEZ3177516.1"/>
    <property type="molecule type" value="Genomic_DNA"/>
</dbReference>